<dbReference type="InterPro" id="IPR014457">
    <property type="entry name" value="UCP010260"/>
</dbReference>
<evidence type="ECO:0000313" key="3">
    <source>
        <dbReference type="Proteomes" id="UP000283374"/>
    </source>
</evidence>
<dbReference type="PANTHER" id="PTHR34202:SF1">
    <property type="entry name" value="UPF0548 PROTEIN"/>
    <property type="match status" value="1"/>
</dbReference>
<dbReference type="AlphaFoldDB" id="A0A413RQ26"/>
<dbReference type="Pfam" id="PF09348">
    <property type="entry name" value="DUF1990"/>
    <property type="match status" value="1"/>
</dbReference>
<organism evidence="2 3">
    <name type="scientific">Cellulomonas rhizosphaerae</name>
    <dbReference type="NCBI Taxonomy" id="2293719"/>
    <lineage>
        <taxon>Bacteria</taxon>
        <taxon>Bacillati</taxon>
        <taxon>Actinomycetota</taxon>
        <taxon>Actinomycetes</taxon>
        <taxon>Micrococcales</taxon>
        <taxon>Cellulomonadaceae</taxon>
        <taxon>Cellulomonas</taxon>
    </lineage>
</organism>
<dbReference type="OrthoDB" id="120660at2"/>
<sequence>MLMSPRTRGRALERARASSVYPPASWLTDPPAGYASLRVSTDIPGVALAEAGAALLGWDLHRAAGLRVVAAGPARTGDTVVVGVPLGPLAWAAPCRVLDVIDEPNQVGFTYATLRGHPEHGVERFTMTTTSGRLTCVVEAVSRPSPALARAVPVVADAAQRFVTRRYLAAARAL</sequence>
<reference evidence="2 3" key="1">
    <citation type="submission" date="2018-08" db="EMBL/GenBank/DDBJ databases">
        <title>Cellulomonas rhizosphaerae sp. nov., a novel actinomycete isolated from soil.</title>
        <authorList>
            <person name="Tian Y."/>
        </authorList>
    </citation>
    <scope>NUCLEOTIDE SEQUENCE [LARGE SCALE GENOMIC DNA]</scope>
    <source>
        <strain evidence="2 3">NEAU-TCZ24</strain>
    </source>
</reference>
<feature type="domain" description="DUF1990" evidence="1">
    <location>
        <begin position="29"/>
        <end position="170"/>
    </location>
</feature>
<proteinExistence type="predicted"/>
<evidence type="ECO:0000259" key="1">
    <source>
        <dbReference type="Pfam" id="PF09348"/>
    </source>
</evidence>
<comment type="caution">
    <text evidence="2">The sequence shown here is derived from an EMBL/GenBank/DDBJ whole genome shotgun (WGS) entry which is preliminary data.</text>
</comment>
<dbReference type="PANTHER" id="PTHR34202">
    <property type="entry name" value="UPF0548 PROTEIN"/>
    <property type="match status" value="1"/>
</dbReference>
<dbReference type="EMBL" id="QWKP01000121">
    <property type="protein sequence ID" value="RHA44057.1"/>
    <property type="molecule type" value="Genomic_DNA"/>
</dbReference>
<evidence type="ECO:0000313" key="2">
    <source>
        <dbReference type="EMBL" id="RHA44057.1"/>
    </source>
</evidence>
<keyword evidence="3" id="KW-1185">Reference proteome</keyword>
<protein>
    <submittedName>
        <fullName evidence="2">DUF1990 domain-containing protein</fullName>
    </submittedName>
</protein>
<name>A0A413RQ26_9CELL</name>
<dbReference type="Proteomes" id="UP000283374">
    <property type="component" value="Unassembled WGS sequence"/>
</dbReference>
<dbReference type="InterPro" id="IPR018960">
    <property type="entry name" value="DUF1990"/>
</dbReference>
<gene>
    <name evidence="2" type="ORF">D1825_03225</name>
</gene>
<dbReference type="PIRSF" id="PIRSF010260">
    <property type="entry name" value="UCP010260"/>
    <property type="match status" value="1"/>
</dbReference>
<accession>A0A413RQ26</accession>